<evidence type="ECO:0000256" key="1">
    <source>
        <dbReference type="ARBA" id="ARBA00009865"/>
    </source>
</evidence>
<proteinExistence type="inferred from homology"/>
<feature type="chain" id="PRO_5047371838" evidence="5">
    <location>
        <begin position="37"/>
        <end position="557"/>
    </location>
</feature>
<comment type="caution">
    <text evidence="7">The sequence shown here is derived from an EMBL/GenBank/DDBJ whole genome shotgun (WGS) entry which is preliminary data.</text>
</comment>
<evidence type="ECO:0000256" key="5">
    <source>
        <dbReference type="SAM" id="SignalP"/>
    </source>
</evidence>
<dbReference type="SUPFAM" id="SSF75005">
    <property type="entry name" value="Arabinanase/levansucrase/invertase"/>
    <property type="match status" value="1"/>
</dbReference>
<accession>A0ABT1ZLD8</accession>
<keyword evidence="5" id="KW-0732">Signal</keyword>
<evidence type="ECO:0000256" key="4">
    <source>
        <dbReference type="RuleBase" id="RU361187"/>
    </source>
</evidence>
<reference evidence="7 8" key="1">
    <citation type="submission" date="2022-08" db="EMBL/GenBank/DDBJ databases">
        <title>Reclassification of Massilia species as members of the genera Telluria, Duganella, Pseudoduganella, Mokoshia gen. nov. and Zemynaea gen. nov. using orthogonal and non-orthogonal genome-based approaches.</title>
        <authorList>
            <person name="Bowman J.P."/>
        </authorList>
    </citation>
    <scope>NUCLEOTIDE SEQUENCE [LARGE SCALE GENOMIC DNA]</scope>
    <source>
        <strain evidence="7 8">JCM 31316</strain>
    </source>
</reference>
<dbReference type="PANTHER" id="PTHR42812">
    <property type="entry name" value="BETA-XYLOSIDASE"/>
    <property type="match status" value="1"/>
</dbReference>
<keyword evidence="3 4" id="KW-0326">Glycosidase</keyword>
<evidence type="ECO:0000256" key="2">
    <source>
        <dbReference type="ARBA" id="ARBA00022801"/>
    </source>
</evidence>
<organism evidence="7 8">
    <name type="scientific">Massilia pinisoli</name>
    <dbReference type="NCBI Taxonomy" id="1772194"/>
    <lineage>
        <taxon>Bacteria</taxon>
        <taxon>Pseudomonadati</taxon>
        <taxon>Pseudomonadota</taxon>
        <taxon>Betaproteobacteria</taxon>
        <taxon>Burkholderiales</taxon>
        <taxon>Oxalobacteraceae</taxon>
        <taxon>Telluria group</taxon>
        <taxon>Massilia</taxon>
    </lineage>
</organism>
<protein>
    <submittedName>
        <fullName evidence="7">Glycoside hydrolase 43 family protein</fullName>
    </submittedName>
</protein>
<evidence type="ECO:0000313" key="8">
    <source>
        <dbReference type="Proteomes" id="UP001204151"/>
    </source>
</evidence>
<evidence type="ECO:0000259" key="6">
    <source>
        <dbReference type="Pfam" id="PF17851"/>
    </source>
</evidence>
<dbReference type="InterPro" id="IPR013320">
    <property type="entry name" value="ConA-like_dom_sf"/>
</dbReference>
<dbReference type="EMBL" id="JANUGW010000002">
    <property type="protein sequence ID" value="MCS0580733.1"/>
    <property type="molecule type" value="Genomic_DNA"/>
</dbReference>
<name>A0ABT1ZLD8_9BURK</name>
<keyword evidence="8" id="KW-1185">Reference proteome</keyword>
<comment type="similarity">
    <text evidence="1 4">Belongs to the glycosyl hydrolase 43 family.</text>
</comment>
<gene>
    <name evidence="7" type="ORF">NX784_03925</name>
</gene>
<keyword evidence="2 4" id="KW-0378">Hydrolase</keyword>
<dbReference type="GO" id="GO:0016787">
    <property type="term" value="F:hydrolase activity"/>
    <property type="evidence" value="ECO:0007669"/>
    <property type="project" value="UniProtKB-KW"/>
</dbReference>
<dbReference type="Pfam" id="PF17851">
    <property type="entry name" value="GH43_C2"/>
    <property type="match status" value="1"/>
</dbReference>
<dbReference type="InterPro" id="IPR023296">
    <property type="entry name" value="Glyco_hydro_beta-prop_sf"/>
</dbReference>
<dbReference type="Gene3D" id="2.60.120.200">
    <property type="match status" value="1"/>
</dbReference>
<dbReference type="Proteomes" id="UP001204151">
    <property type="component" value="Unassembled WGS sequence"/>
</dbReference>
<feature type="signal peptide" evidence="5">
    <location>
        <begin position="1"/>
        <end position="36"/>
    </location>
</feature>
<dbReference type="InterPro" id="IPR051795">
    <property type="entry name" value="Glycosyl_Hydrlase_43"/>
</dbReference>
<dbReference type="InterPro" id="IPR006710">
    <property type="entry name" value="Glyco_hydro_43"/>
</dbReference>
<sequence length="557" mass="61329">MSIQRAANRPDPFRRRAAALAALFAAAAVATAPSRAAEAVAWGAWTQWGDLGNGRYRNPVLPADYSDLDAIRVGDDYYAISSTFQFSPGMAVLHSRDLVNWETVGHAVSDLTQMSPELDWRRMNRYGRGIWAGTIRHHAGRFWIYFGTPDEGYFMTSAAQAEGPWTPLKRVLPEAGWDDCAPFWDDDGKGYLVGTHFSDDYKIHLWELGADNASLVPGTDEVIYQSKGSEASKLYKFNGTYYHFFSEVQADGRVMMMRRAPSIHGPWSDKRQLMRGDTAAMEPNQGGIVQGPDGNWYFFTHHGSGDWAGRAASLLPVHWIDGWPVIGQPDTAGIGTMVWEGRMPAAPSTRRFPQGGNDDFNAAALAPVWEWNYQPRAGKWSLAARPGHLRLHAFPGLDGGNLLKVGNVLTQRVVRARDPAFVARLDLAGMADGQHAGLAHFTAQPWAANPAASSASAGVVMVEGRRYLEVSRDGTYTRLQPWPHDLIWLRSAWGLDGKATLAVSADGKRFVPLLSDVALTWGAYRGSRVGLFTFNPDGERGYVDVDKVTYDIDGAAR</sequence>
<dbReference type="RefSeq" id="WP_258815384.1">
    <property type="nucleotide sequence ID" value="NZ_JANUGW010000002.1"/>
</dbReference>
<dbReference type="Gene3D" id="2.115.10.20">
    <property type="entry name" value="Glycosyl hydrolase domain, family 43"/>
    <property type="match status" value="1"/>
</dbReference>
<evidence type="ECO:0000256" key="3">
    <source>
        <dbReference type="ARBA" id="ARBA00023295"/>
    </source>
</evidence>
<dbReference type="Pfam" id="PF04616">
    <property type="entry name" value="Glyco_hydro_43"/>
    <property type="match status" value="1"/>
</dbReference>
<dbReference type="CDD" id="cd09001">
    <property type="entry name" value="GH43_FsAxh1-like"/>
    <property type="match status" value="1"/>
</dbReference>
<dbReference type="InterPro" id="IPR041542">
    <property type="entry name" value="GH43_C2"/>
</dbReference>
<feature type="domain" description="Beta-xylosidase C-terminal Concanavalin A-like" evidence="6">
    <location>
        <begin position="357"/>
        <end position="550"/>
    </location>
</feature>
<dbReference type="PANTHER" id="PTHR42812:SF12">
    <property type="entry name" value="BETA-XYLOSIDASE-RELATED"/>
    <property type="match status" value="1"/>
</dbReference>
<dbReference type="SUPFAM" id="SSF49899">
    <property type="entry name" value="Concanavalin A-like lectins/glucanases"/>
    <property type="match status" value="1"/>
</dbReference>
<evidence type="ECO:0000313" key="7">
    <source>
        <dbReference type="EMBL" id="MCS0580733.1"/>
    </source>
</evidence>